<evidence type="ECO:0000259" key="1">
    <source>
        <dbReference type="PROSITE" id="PS51186"/>
    </source>
</evidence>
<dbReference type="PANTHER" id="PTHR47237:SF1">
    <property type="entry name" value="SLL0310 PROTEIN"/>
    <property type="match status" value="1"/>
</dbReference>
<proteinExistence type="predicted"/>
<keyword evidence="3" id="KW-1185">Reference proteome</keyword>
<dbReference type="Proteomes" id="UP000728032">
    <property type="component" value="Unassembled WGS sequence"/>
</dbReference>
<dbReference type="PANTHER" id="PTHR47237">
    <property type="entry name" value="SLL0310 PROTEIN"/>
    <property type="match status" value="1"/>
</dbReference>
<dbReference type="PROSITE" id="PS51186">
    <property type="entry name" value="GNAT"/>
    <property type="match status" value="1"/>
</dbReference>
<dbReference type="GO" id="GO:0016747">
    <property type="term" value="F:acyltransferase activity, transferring groups other than amino-acyl groups"/>
    <property type="evidence" value="ECO:0007669"/>
    <property type="project" value="InterPro"/>
</dbReference>
<dbReference type="InterPro" id="IPR000182">
    <property type="entry name" value="GNAT_dom"/>
</dbReference>
<accession>A0A7R9Q9Y3</accession>
<dbReference type="EMBL" id="CAJPVJ010000172">
    <property type="protein sequence ID" value="CAG2161597.1"/>
    <property type="molecule type" value="Genomic_DNA"/>
</dbReference>
<reference evidence="2" key="1">
    <citation type="submission" date="2020-11" db="EMBL/GenBank/DDBJ databases">
        <authorList>
            <person name="Tran Van P."/>
        </authorList>
    </citation>
    <scope>NUCLEOTIDE SEQUENCE</scope>
</reference>
<protein>
    <recommendedName>
        <fullName evidence="1">N-acetyltransferase domain-containing protein</fullName>
    </recommendedName>
</protein>
<dbReference type="EMBL" id="OC914997">
    <property type="protein sequence ID" value="CAD7638083.1"/>
    <property type="molecule type" value="Genomic_DNA"/>
</dbReference>
<evidence type="ECO:0000313" key="2">
    <source>
        <dbReference type="EMBL" id="CAD7638083.1"/>
    </source>
</evidence>
<dbReference type="InterPro" id="IPR052729">
    <property type="entry name" value="Acyl/Acetyltrans_Enzymes"/>
</dbReference>
<sequence>MSIIKRPDYIVRQMALYDNDQVLDILSSLGITVGNHTNITMLKIDSNCLFVAEDTDTGQILGVCSGFNITRDLAFVGEYAVVPKYRKLGIGHSLWKRCLEHCSKRNCAIFPEPKTIATFKEKSGFQVIPARRMIAYSGIPQLFALNKYIDYCDVDYITVHNLVDVIEYDEQICGINRAQFLEMAIAESGTISLLARYIENGYIAGYAIFKTTNDNSISPQPLYANSDDIAEALTYNGVIKFVGFDGLYLEAWDCNDGAQYLAEKLGLSVRRRLPIMFTREDLSANYKNIYFIGPSGFYPF</sequence>
<dbReference type="InterPro" id="IPR041496">
    <property type="entry name" value="YitH/HolE_GNAT"/>
</dbReference>
<name>A0A7R9Q9Y3_9ACAR</name>
<organism evidence="2">
    <name type="scientific">Oppiella nova</name>
    <dbReference type="NCBI Taxonomy" id="334625"/>
    <lineage>
        <taxon>Eukaryota</taxon>
        <taxon>Metazoa</taxon>
        <taxon>Ecdysozoa</taxon>
        <taxon>Arthropoda</taxon>
        <taxon>Chelicerata</taxon>
        <taxon>Arachnida</taxon>
        <taxon>Acari</taxon>
        <taxon>Acariformes</taxon>
        <taxon>Sarcoptiformes</taxon>
        <taxon>Oribatida</taxon>
        <taxon>Brachypylina</taxon>
        <taxon>Oppioidea</taxon>
        <taxon>Oppiidae</taxon>
        <taxon>Oppiella</taxon>
    </lineage>
</organism>
<dbReference type="AlphaFoldDB" id="A0A7R9Q9Y3"/>
<dbReference type="SUPFAM" id="SSF55729">
    <property type="entry name" value="Acyl-CoA N-acyltransferases (Nat)"/>
    <property type="match status" value="1"/>
</dbReference>
<dbReference type="Pfam" id="PF00583">
    <property type="entry name" value="Acetyltransf_1"/>
    <property type="match status" value="1"/>
</dbReference>
<dbReference type="InterPro" id="IPR016181">
    <property type="entry name" value="Acyl_CoA_acyltransferase"/>
</dbReference>
<dbReference type="CDD" id="cd04301">
    <property type="entry name" value="NAT_SF"/>
    <property type="match status" value="1"/>
</dbReference>
<dbReference type="Gene3D" id="3.40.630.90">
    <property type="match status" value="1"/>
</dbReference>
<feature type="domain" description="N-acetyltransferase" evidence="1">
    <location>
        <begin position="9"/>
        <end position="150"/>
    </location>
</feature>
<dbReference type="Pfam" id="PF18014">
    <property type="entry name" value="Acetyltransf_18"/>
    <property type="match status" value="1"/>
</dbReference>
<dbReference type="OrthoDB" id="5912067at2759"/>
<dbReference type="Gene3D" id="3.40.630.30">
    <property type="match status" value="1"/>
</dbReference>
<evidence type="ECO:0000313" key="3">
    <source>
        <dbReference type="Proteomes" id="UP000728032"/>
    </source>
</evidence>
<gene>
    <name evidence="2" type="ORF">ONB1V03_LOCUS1201</name>
</gene>